<dbReference type="AlphaFoldDB" id="A0A835XTR9"/>
<dbReference type="Proteomes" id="UP000612055">
    <property type="component" value="Unassembled WGS sequence"/>
</dbReference>
<comment type="caution">
    <text evidence="1">The sequence shown here is derived from an EMBL/GenBank/DDBJ whole genome shotgun (WGS) entry which is preliminary data.</text>
</comment>
<reference evidence="1" key="1">
    <citation type="journal article" date="2020" name="bioRxiv">
        <title>Comparative genomics of Chlamydomonas.</title>
        <authorList>
            <person name="Craig R.J."/>
            <person name="Hasan A.R."/>
            <person name="Ness R.W."/>
            <person name="Keightley P.D."/>
        </authorList>
    </citation>
    <scope>NUCLEOTIDE SEQUENCE</scope>
    <source>
        <strain evidence="1">CCAP 11/70</strain>
    </source>
</reference>
<proteinExistence type="predicted"/>
<name>A0A835XTR9_9CHLO</name>
<gene>
    <name evidence="1" type="ORF">HYH03_015505</name>
</gene>
<protein>
    <submittedName>
        <fullName evidence="1">Uncharacterized protein</fullName>
    </submittedName>
</protein>
<keyword evidence="2" id="KW-1185">Reference proteome</keyword>
<accession>A0A835XTR9</accession>
<dbReference type="EMBL" id="JAEHOE010000122">
    <property type="protein sequence ID" value="KAG2485794.1"/>
    <property type="molecule type" value="Genomic_DNA"/>
</dbReference>
<sequence>MNSAADVTEKTVAAIAMAKHRAIGIETAAAAAESGSISERDIAKLARNEFLALRAFSGVKQLEDSYEHQLSELKAVVVKEKPAGSASAAAPGAAPPDSLSLSLSTVDSLRQLTEAEIAAVESFYEEQLTTPGSSVDERRSAIGAFLGVRL</sequence>
<evidence type="ECO:0000313" key="1">
    <source>
        <dbReference type="EMBL" id="KAG2485794.1"/>
    </source>
</evidence>
<organism evidence="1 2">
    <name type="scientific">Edaphochlamys debaryana</name>
    <dbReference type="NCBI Taxonomy" id="47281"/>
    <lineage>
        <taxon>Eukaryota</taxon>
        <taxon>Viridiplantae</taxon>
        <taxon>Chlorophyta</taxon>
        <taxon>core chlorophytes</taxon>
        <taxon>Chlorophyceae</taxon>
        <taxon>CS clade</taxon>
        <taxon>Chlamydomonadales</taxon>
        <taxon>Chlamydomonadales incertae sedis</taxon>
        <taxon>Edaphochlamys</taxon>
    </lineage>
</organism>
<evidence type="ECO:0000313" key="2">
    <source>
        <dbReference type="Proteomes" id="UP000612055"/>
    </source>
</evidence>